<dbReference type="PROSITE" id="PS51030">
    <property type="entry name" value="NUCLEAR_REC_DBD_2"/>
    <property type="match status" value="1"/>
</dbReference>
<keyword evidence="12" id="KW-1185">Reference proteome</keyword>
<dbReference type="GO" id="GO:0000978">
    <property type="term" value="F:RNA polymerase II cis-regulatory region sequence-specific DNA binding"/>
    <property type="evidence" value="ECO:0007669"/>
    <property type="project" value="TreeGrafter"/>
</dbReference>
<dbReference type="InterPro" id="IPR013088">
    <property type="entry name" value="Znf_NHR/GATA"/>
</dbReference>
<dbReference type="SMART" id="SM00399">
    <property type="entry name" value="ZnF_C4"/>
    <property type="match status" value="1"/>
</dbReference>
<dbReference type="CDD" id="cd07156">
    <property type="entry name" value="NR_DBD_VDR_like"/>
    <property type="match status" value="1"/>
</dbReference>
<evidence type="ECO:0000256" key="3">
    <source>
        <dbReference type="ARBA" id="ARBA00022833"/>
    </source>
</evidence>
<evidence type="ECO:0000256" key="4">
    <source>
        <dbReference type="ARBA" id="ARBA00023015"/>
    </source>
</evidence>
<evidence type="ECO:0000256" key="7">
    <source>
        <dbReference type="ARBA" id="ARBA00023170"/>
    </source>
</evidence>
<dbReference type="PRINTS" id="PR00047">
    <property type="entry name" value="STROIDFINGER"/>
</dbReference>
<keyword evidence="7" id="KW-0675">Receptor</keyword>
<dbReference type="GO" id="GO:0030154">
    <property type="term" value="P:cell differentiation"/>
    <property type="evidence" value="ECO:0007669"/>
    <property type="project" value="TreeGrafter"/>
</dbReference>
<dbReference type="PANTHER" id="PTHR24082">
    <property type="entry name" value="NUCLEAR HORMONE RECEPTOR"/>
    <property type="match status" value="1"/>
</dbReference>
<feature type="domain" description="Nuclear receptor" evidence="10">
    <location>
        <begin position="119"/>
        <end position="196"/>
    </location>
</feature>
<dbReference type="GO" id="GO:0004879">
    <property type="term" value="F:nuclear receptor activity"/>
    <property type="evidence" value="ECO:0007669"/>
    <property type="project" value="TreeGrafter"/>
</dbReference>
<evidence type="ECO:0000256" key="9">
    <source>
        <dbReference type="SAM" id="MobiDB-lite"/>
    </source>
</evidence>
<keyword evidence="3" id="KW-0862">Zinc</keyword>
<evidence type="ECO:0000256" key="8">
    <source>
        <dbReference type="ARBA" id="ARBA00023242"/>
    </source>
</evidence>
<dbReference type="SUPFAM" id="SSF57716">
    <property type="entry name" value="Glucocorticoid receptor-like (DNA-binding domain)"/>
    <property type="match status" value="1"/>
</dbReference>
<dbReference type="PRINTS" id="PR00398">
    <property type="entry name" value="STRDHORMONER"/>
</dbReference>
<accession>A0A4S2LVX3</accession>
<dbReference type="PANTHER" id="PTHR24082:SF283">
    <property type="entry name" value="NUCLEAR HORMONE RECEPTOR HR96"/>
    <property type="match status" value="1"/>
</dbReference>
<keyword evidence="8" id="KW-0539">Nucleus</keyword>
<dbReference type="Gene3D" id="1.10.565.10">
    <property type="entry name" value="Retinoid X Receptor"/>
    <property type="match status" value="1"/>
</dbReference>
<comment type="caution">
    <text evidence="11">The sequence shown here is derived from an EMBL/GenBank/DDBJ whole genome shotgun (WGS) entry which is preliminary data.</text>
</comment>
<dbReference type="InterPro" id="IPR001723">
    <property type="entry name" value="Nuclear_hrmn_rcpt"/>
</dbReference>
<name>A0A4S2LVX3_OPIFE</name>
<dbReference type="SUPFAM" id="SSF48508">
    <property type="entry name" value="Nuclear receptor ligand-binding domain"/>
    <property type="match status" value="1"/>
</dbReference>
<dbReference type="Gene3D" id="3.30.50.10">
    <property type="entry name" value="Erythroid Transcription Factor GATA-1, subunit A"/>
    <property type="match status" value="1"/>
</dbReference>
<dbReference type="GO" id="GO:0045944">
    <property type="term" value="P:positive regulation of transcription by RNA polymerase II"/>
    <property type="evidence" value="ECO:0007669"/>
    <property type="project" value="TreeGrafter"/>
</dbReference>
<evidence type="ECO:0000259" key="10">
    <source>
        <dbReference type="PROSITE" id="PS51030"/>
    </source>
</evidence>
<reference evidence="11 12" key="1">
    <citation type="journal article" date="2019" name="BMC Genomics">
        <title>New insights from Opisthorchis felineus genome: update on genomics of the epidemiologically important liver flukes.</title>
        <authorList>
            <person name="Ershov N.I."/>
            <person name="Mordvinov V.A."/>
            <person name="Prokhortchouk E.B."/>
            <person name="Pakharukova M.Y."/>
            <person name="Gunbin K.V."/>
            <person name="Ustyantsev K."/>
            <person name="Genaev M.A."/>
            <person name="Blinov A.G."/>
            <person name="Mazur A."/>
            <person name="Boulygina E."/>
            <person name="Tsygankova S."/>
            <person name="Khrameeva E."/>
            <person name="Chekanov N."/>
            <person name="Fan G."/>
            <person name="Xiao A."/>
            <person name="Zhang H."/>
            <person name="Xu X."/>
            <person name="Yang H."/>
            <person name="Solovyev V."/>
            <person name="Lee S.M."/>
            <person name="Liu X."/>
            <person name="Afonnikov D.A."/>
            <person name="Skryabin K.G."/>
        </authorList>
    </citation>
    <scope>NUCLEOTIDE SEQUENCE [LARGE SCALE GENOMIC DNA]</scope>
    <source>
        <strain evidence="11">AK-0245</strain>
        <tissue evidence="11">Whole organism</tissue>
    </source>
</reference>
<dbReference type="InterPro" id="IPR050234">
    <property type="entry name" value="Nuclear_hormone_rcpt_NR1"/>
</dbReference>
<dbReference type="EMBL" id="SJOL01006388">
    <property type="protein sequence ID" value="TGZ68002.1"/>
    <property type="molecule type" value="Genomic_DNA"/>
</dbReference>
<evidence type="ECO:0000256" key="6">
    <source>
        <dbReference type="ARBA" id="ARBA00023163"/>
    </source>
</evidence>
<dbReference type="GO" id="GO:0008270">
    <property type="term" value="F:zinc ion binding"/>
    <property type="evidence" value="ECO:0007669"/>
    <property type="project" value="UniProtKB-KW"/>
</dbReference>
<feature type="region of interest" description="Disordered" evidence="9">
    <location>
        <begin position="312"/>
        <end position="333"/>
    </location>
</feature>
<dbReference type="OrthoDB" id="6352325at2759"/>
<gene>
    <name evidence="11" type="ORF">CRM22_004489</name>
</gene>
<dbReference type="Proteomes" id="UP000308267">
    <property type="component" value="Unassembled WGS sequence"/>
</dbReference>
<dbReference type="InterPro" id="IPR035500">
    <property type="entry name" value="NHR-like_dom_sf"/>
</dbReference>
<keyword evidence="5" id="KW-0238">DNA-binding</keyword>
<sequence>MEPGSTHFHTMKVDQISRQGKDSVYESHACFPIHMRQNAAGTLDSAPDSSTAHLQISCHTGDAFGPGHYFHSSPDIMPFSSAYQCSGSASEFSRSANKDSLLSTVVRTRRRKAGISDEERICIVCGEPASGYNFDRLTCESCKAFFRRNALKPKDKIKVCSRGGGCIIEGNQRKHCPSCRLEKCFAVGMKRELILPPEKLEQRAKPRRRKHTSSQGGSCSPQHVITTPSSAGSGTATIQTYRPTGPHHLQVSSLGHGSHVAHRTAASHFVPSYSGSRLVDSTITTPTVPSSHINADTLDPSIPMGYNADRTHGGRTSSSMNRQSLRPVPSTFTPYRRSHLRRTKLRRLGRRLRNTYSSKENSLSTEPEFELNHQVLSCLQDCVQQIREPFTPDGHLETGVAVTLEQEYNRMDACIRRIIRVVKLLPYFAEIGKPAQLSLLRANIYGLIVLYSSFFFESGIRKLNYPILQRNGQVTTVTVSMLDEVVAPDASEDLLSETRAVKADSLSPLHNPSTPCAPEQKHTSELREEFELYKANTLAAFDHLDQLIGTDDILRVCVLAIKLFTDDSFISEDLRASVNAAREAYLRFLWAYLRWRAGPKHLRSATELYARLLIAFIDLRTLEIRMTEFAKLLSLDSLSPLMREVCSQRNNSSVCSARM</sequence>
<evidence type="ECO:0000313" key="12">
    <source>
        <dbReference type="Proteomes" id="UP000308267"/>
    </source>
</evidence>
<dbReference type="GO" id="GO:0000122">
    <property type="term" value="P:negative regulation of transcription by RNA polymerase II"/>
    <property type="evidence" value="ECO:0007669"/>
    <property type="project" value="TreeGrafter"/>
</dbReference>
<feature type="compositionally biased region" description="Polar residues" evidence="9">
    <location>
        <begin position="213"/>
        <end position="225"/>
    </location>
</feature>
<dbReference type="Pfam" id="PF00105">
    <property type="entry name" value="zf-C4"/>
    <property type="match status" value="1"/>
</dbReference>
<organism evidence="11 12">
    <name type="scientific">Opisthorchis felineus</name>
    <dbReference type="NCBI Taxonomy" id="147828"/>
    <lineage>
        <taxon>Eukaryota</taxon>
        <taxon>Metazoa</taxon>
        <taxon>Spiralia</taxon>
        <taxon>Lophotrochozoa</taxon>
        <taxon>Platyhelminthes</taxon>
        <taxon>Trematoda</taxon>
        <taxon>Digenea</taxon>
        <taxon>Opisthorchiida</taxon>
        <taxon>Opisthorchiata</taxon>
        <taxon>Opisthorchiidae</taxon>
        <taxon>Opisthorchis</taxon>
    </lineage>
</organism>
<keyword evidence="1" id="KW-0479">Metal-binding</keyword>
<evidence type="ECO:0000256" key="2">
    <source>
        <dbReference type="ARBA" id="ARBA00022771"/>
    </source>
</evidence>
<feature type="compositionally biased region" description="Polar residues" evidence="9">
    <location>
        <begin position="314"/>
        <end position="324"/>
    </location>
</feature>
<feature type="region of interest" description="Disordered" evidence="9">
    <location>
        <begin position="196"/>
        <end position="257"/>
    </location>
</feature>
<dbReference type="AlphaFoldDB" id="A0A4S2LVX3"/>
<dbReference type="STRING" id="147828.A0A4S2LVX3"/>
<dbReference type="InterPro" id="IPR001628">
    <property type="entry name" value="Znf_hrmn_rcpt"/>
</dbReference>
<keyword evidence="6" id="KW-0804">Transcription</keyword>
<dbReference type="PROSITE" id="PS00031">
    <property type="entry name" value="NUCLEAR_REC_DBD_1"/>
    <property type="match status" value="1"/>
</dbReference>
<evidence type="ECO:0000313" key="11">
    <source>
        <dbReference type="EMBL" id="TGZ68002.1"/>
    </source>
</evidence>
<keyword evidence="2" id="KW-0863">Zinc-finger</keyword>
<protein>
    <recommendedName>
        <fullName evidence="10">Nuclear receptor domain-containing protein</fullName>
    </recommendedName>
</protein>
<proteinExistence type="predicted"/>
<evidence type="ECO:0000256" key="5">
    <source>
        <dbReference type="ARBA" id="ARBA00023125"/>
    </source>
</evidence>
<feature type="compositionally biased region" description="Low complexity" evidence="9">
    <location>
        <begin position="226"/>
        <end position="237"/>
    </location>
</feature>
<evidence type="ECO:0000256" key="1">
    <source>
        <dbReference type="ARBA" id="ARBA00022723"/>
    </source>
</evidence>
<keyword evidence="4" id="KW-0805">Transcription regulation</keyword>